<dbReference type="EMBL" id="JAODUO010000755">
    <property type="protein sequence ID" value="KAK2175034.1"/>
    <property type="molecule type" value="Genomic_DNA"/>
</dbReference>
<dbReference type="PANTHER" id="PTHR24020:SF20">
    <property type="entry name" value="PH DOMAIN-CONTAINING PROTEIN"/>
    <property type="match status" value="1"/>
</dbReference>
<dbReference type="InterPro" id="IPR050525">
    <property type="entry name" value="ECM_Assembly_Org"/>
</dbReference>
<dbReference type="Gene3D" id="3.40.50.410">
    <property type="entry name" value="von Willebrand factor, type A domain"/>
    <property type="match status" value="1"/>
</dbReference>
<protein>
    <recommendedName>
        <fullName evidence="1">VWFA domain-containing protein</fullName>
    </recommendedName>
</protein>
<dbReference type="SUPFAM" id="SSF53300">
    <property type="entry name" value="vWA-like"/>
    <property type="match status" value="1"/>
</dbReference>
<name>A0AAD9KPM7_RIDPI</name>
<evidence type="ECO:0000313" key="2">
    <source>
        <dbReference type="EMBL" id="KAK2175034.1"/>
    </source>
</evidence>
<proteinExistence type="predicted"/>
<dbReference type="AlphaFoldDB" id="A0AAD9KPM7"/>
<dbReference type="Pfam" id="PF00092">
    <property type="entry name" value="VWA"/>
    <property type="match status" value="1"/>
</dbReference>
<dbReference type="InterPro" id="IPR002035">
    <property type="entry name" value="VWF_A"/>
</dbReference>
<feature type="domain" description="VWFA" evidence="1">
    <location>
        <begin position="1"/>
        <end position="158"/>
    </location>
</feature>
<accession>A0AAD9KPM7</accession>
<dbReference type="PROSITE" id="PS50234">
    <property type="entry name" value="VWFA"/>
    <property type="match status" value="1"/>
</dbReference>
<evidence type="ECO:0000259" key="1">
    <source>
        <dbReference type="PROSITE" id="PS50234"/>
    </source>
</evidence>
<dbReference type="SMART" id="SM00327">
    <property type="entry name" value="VWA"/>
    <property type="match status" value="1"/>
</dbReference>
<gene>
    <name evidence="2" type="ORF">NP493_756g00055</name>
</gene>
<dbReference type="CDD" id="cd01450">
    <property type="entry name" value="vWFA_subfamily_ECM"/>
    <property type="match status" value="1"/>
</dbReference>
<comment type="caution">
    <text evidence="2">The sequence shown here is derived from an EMBL/GenBank/DDBJ whole genome shotgun (WGS) entry which is preliminary data.</text>
</comment>
<organism evidence="2 3">
    <name type="scientific">Ridgeia piscesae</name>
    <name type="common">Tubeworm</name>
    <dbReference type="NCBI Taxonomy" id="27915"/>
    <lineage>
        <taxon>Eukaryota</taxon>
        <taxon>Metazoa</taxon>
        <taxon>Spiralia</taxon>
        <taxon>Lophotrochozoa</taxon>
        <taxon>Annelida</taxon>
        <taxon>Polychaeta</taxon>
        <taxon>Sedentaria</taxon>
        <taxon>Canalipalpata</taxon>
        <taxon>Sabellida</taxon>
        <taxon>Siboglinidae</taxon>
        <taxon>Ridgeia</taxon>
    </lineage>
</organism>
<evidence type="ECO:0000313" key="3">
    <source>
        <dbReference type="Proteomes" id="UP001209878"/>
    </source>
</evidence>
<dbReference type="Proteomes" id="UP001209878">
    <property type="component" value="Unassembled WGS sequence"/>
</dbReference>
<reference evidence="2" key="1">
    <citation type="journal article" date="2023" name="Mol. Biol. Evol.">
        <title>Third-Generation Sequencing Reveals the Adaptive Role of the Epigenome in Three Deep-Sea Polychaetes.</title>
        <authorList>
            <person name="Perez M."/>
            <person name="Aroh O."/>
            <person name="Sun Y."/>
            <person name="Lan Y."/>
            <person name="Juniper S.K."/>
            <person name="Young C.R."/>
            <person name="Angers B."/>
            <person name="Qian P.Y."/>
        </authorList>
    </citation>
    <scope>NUCLEOTIDE SEQUENCE</scope>
    <source>
        <strain evidence="2">R07B-5</strain>
    </source>
</reference>
<sequence>MTDFLDRVIAGMEVSGNCARVSVVTFGSAATLQFDLHAYADAGSLGRAIRGLHMRNQSRDFASGIRKVRSQVFQGRYGDRKDATNMCVLVTDGTSGAEYANSKTEVARAKADGVAMQIIGIGRNVSMSELSSLATATHLNDYIDLEGDDVLQQVFAYMPGEC</sequence>
<keyword evidence="3" id="KW-1185">Reference proteome</keyword>
<dbReference type="InterPro" id="IPR036465">
    <property type="entry name" value="vWFA_dom_sf"/>
</dbReference>
<dbReference type="PANTHER" id="PTHR24020">
    <property type="entry name" value="COLLAGEN ALPHA"/>
    <property type="match status" value="1"/>
</dbReference>